<feature type="domain" description="Laminin G" evidence="3">
    <location>
        <begin position="442"/>
        <end position="621"/>
    </location>
</feature>
<feature type="domain" description="Laminin G" evidence="3">
    <location>
        <begin position="16"/>
        <end position="195"/>
    </location>
</feature>
<sequence>MEFLVSHKAYEAQNRYKALGFDGYSHMLFPSPENAYLETNITIEFKFDKNTDGVLLFAGSTKDSDFIAISIKNDSILLRFDCGEGTVEDLYRGPLEKNVWHSLHVFRKFCAQSEIQIDNRNAMTDDITELVHYKGITVDQGIFVGGATTEIVSLEEKAGTTSGFVGCIRKIVVNDVALLDSQEGINLSLDEATYCNLDEPKVYLGKKLVKKTDNTTDKKSGVNTFQSKNVGFSGNSYVQLLAPDDIDRYMELRISIKLKEPNGIIYFDRTWNRILAIYLENSFVFVLFSIGNDQTLLRSEFQLPLNVWKKLEVWRSGRAILLKVANQMWIEGRIFATDIQESATKTTYFGGAPMDVLPEQLKTMKGFFGCMRKICQNARMLHLHRDALVSVNTHDCGWNPCFEMSCEQSSRCINQHTSAVCLCKYPLRGKRCEYKNDVKFTTKAMRFSGISYLRFASREVMEHIMGETLNLRFTLRLQKLEYKSSQSSEQILVYAASNDNDGDYMKLRLLKDKKLELLVDLGSGVTVVSHPIILNEESWHDVVILREASQISLIVDELEVSTTATGDSTELNVYDSLFIGGALSGDKLYNGFKGCLRNIVIDSASVTHPEHASEAINLSEC</sequence>
<feature type="domain" description="EGF-like" evidence="4">
    <location>
        <begin position="397"/>
        <end position="433"/>
    </location>
</feature>
<evidence type="ECO:0000256" key="2">
    <source>
        <dbReference type="PROSITE-ProRule" id="PRU00076"/>
    </source>
</evidence>
<evidence type="ECO:0000313" key="5">
    <source>
        <dbReference type="Proteomes" id="UP000046393"/>
    </source>
</evidence>
<name>A0A0N5AY79_9BILA</name>
<protein>
    <submittedName>
        <fullName evidence="6">LAM_G_DOMAIN domain-containing protein</fullName>
    </submittedName>
</protein>
<organism evidence="5 6">
    <name type="scientific">Syphacia muris</name>
    <dbReference type="NCBI Taxonomy" id="451379"/>
    <lineage>
        <taxon>Eukaryota</taxon>
        <taxon>Metazoa</taxon>
        <taxon>Ecdysozoa</taxon>
        <taxon>Nematoda</taxon>
        <taxon>Chromadorea</taxon>
        <taxon>Rhabditida</taxon>
        <taxon>Spirurina</taxon>
        <taxon>Oxyuridomorpha</taxon>
        <taxon>Oxyuroidea</taxon>
        <taxon>Oxyuridae</taxon>
        <taxon>Syphacia</taxon>
    </lineage>
</organism>
<reference evidence="6" key="1">
    <citation type="submission" date="2017-02" db="UniProtKB">
        <authorList>
            <consortium name="WormBaseParasite"/>
        </authorList>
    </citation>
    <scope>IDENTIFICATION</scope>
</reference>
<dbReference type="Gene3D" id="2.60.120.200">
    <property type="match status" value="3"/>
</dbReference>
<dbReference type="PANTHER" id="PTHR15036:SF85">
    <property type="entry name" value="SP2353, ISOFORM A"/>
    <property type="match status" value="1"/>
</dbReference>
<dbReference type="PROSITE" id="PS50026">
    <property type="entry name" value="EGF_3"/>
    <property type="match status" value="1"/>
</dbReference>
<dbReference type="InterPro" id="IPR050372">
    <property type="entry name" value="Neurexin-related_CASP"/>
</dbReference>
<feature type="disulfide bond" evidence="2">
    <location>
        <begin position="423"/>
        <end position="432"/>
    </location>
</feature>
<dbReference type="Proteomes" id="UP000046393">
    <property type="component" value="Unplaced"/>
</dbReference>
<dbReference type="GO" id="GO:0016020">
    <property type="term" value="C:membrane"/>
    <property type="evidence" value="ECO:0007669"/>
    <property type="project" value="UniProtKB-SubCell"/>
</dbReference>
<dbReference type="InterPro" id="IPR001791">
    <property type="entry name" value="Laminin_G"/>
</dbReference>
<dbReference type="STRING" id="451379.A0A0N5AY79"/>
<accession>A0A0N5AY79</accession>
<keyword evidence="1 2" id="KW-1015">Disulfide bond</keyword>
<dbReference type="AlphaFoldDB" id="A0A0N5AY79"/>
<evidence type="ECO:0000259" key="3">
    <source>
        <dbReference type="PROSITE" id="PS50025"/>
    </source>
</evidence>
<evidence type="ECO:0000313" key="6">
    <source>
        <dbReference type="WBParaSite" id="SMUV_0000991601-mRNA-1"/>
    </source>
</evidence>
<dbReference type="WBParaSite" id="SMUV_0000991601-mRNA-1">
    <property type="protein sequence ID" value="SMUV_0000991601-mRNA-1"/>
    <property type="gene ID" value="SMUV_0000991601"/>
</dbReference>
<feature type="domain" description="Laminin G" evidence="3">
    <location>
        <begin position="227"/>
        <end position="396"/>
    </location>
</feature>
<dbReference type="PROSITE" id="PS50025">
    <property type="entry name" value="LAM_G_DOMAIN"/>
    <property type="match status" value="3"/>
</dbReference>
<dbReference type="SMART" id="SM00282">
    <property type="entry name" value="LamG"/>
    <property type="match status" value="3"/>
</dbReference>
<dbReference type="SUPFAM" id="SSF49899">
    <property type="entry name" value="Concanavalin A-like lectins/glucanases"/>
    <property type="match status" value="3"/>
</dbReference>
<comment type="caution">
    <text evidence="2">Lacks conserved residue(s) required for the propagation of feature annotation.</text>
</comment>
<dbReference type="CDD" id="cd00110">
    <property type="entry name" value="LamG"/>
    <property type="match status" value="3"/>
</dbReference>
<proteinExistence type="predicted"/>
<evidence type="ECO:0000256" key="1">
    <source>
        <dbReference type="ARBA" id="ARBA00023157"/>
    </source>
</evidence>
<dbReference type="PANTHER" id="PTHR15036">
    <property type="entry name" value="PIKACHURIN-LIKE PROTEIN"/>
    <property type="match status" value="1"/>
</dbReference>
<dbReference type="PROSITE" id="PS00022">
    <property type="entry name" value="EGF_1"/>
    <property type="match status" value="1"/>
</dbReference>
<keyword evidence="2" id="KW-0245">EGF-like domain</keyword>
<dbReference type="Pfam" id="PF02210">
    <property type="entry name" value="Laminin_G_2"/>
    <property type="match status" value="3"/>
</dbReference>
<evidence type="ECO:0000259" key="4">
    <source>
        <dbReference type="PROSITE" id="PS50026"/>
    </source>
</evidence>
<keyword evidence="5" id="KW-1185">Reference proteome</keyword>
<dbReference type="InterPro" id="IPR013320">
    <property type="entry name" value="ConA-like_dom_sf"/>
</dbReference>
<dbReference type="InterPro" id="IPR000742">
    <property type="entry name" value="EGF"/>
</dbReference>